<dbReference type="AlphaFoldDB" id="A0A284RHA0"/>
<accession>A0A284RHA0</accession>
<dbReference type="Proteomes" id="UP000219338">
    <property type="component" value="Unassembled WGS sequence"/>
</dbReference>
<sequence>MSNILQTLSKERRQRVEQGGAPKFNEAECGDLPIQTRIDIWKAGEMYMPTKQYALLGYCTMYFEDSKYGMGVTCTWECLKAPTEGPEQRVVEALSCAEAYFRLDFGPVPDSRSFMSMTAYLVDIPLAFV</sequence>
<name>A0A284RHA0_ARMOS</name>
<keyword evidence="2" id="KW-1185">Reference proteome</keyword>
<gene>
    <name evidence="1" type="ORF">ARMOST_11492</name>
</gene>
<organism evidence="1 2">
    <name type="scientific">Armillaria ostoyae</name>
    <name type="common">Armillaria root rot fungus</name>
    <dbReference type="NCBI Taxonomy" id="47428"/>
    <lineage>
        <taxon>Eukaryota</taxon>
        <taxon>Fungi</taxon>
        <taxon>Dikarya</taxon>
        <taxon>Basidiomycota</taxon>
        <taxon>Agaricomycotina</taxon>
        <taxon>Agaricomycetes</taxon>
        <taxon>Agaricomycetidae</taxon>
        <taxon>Agaricales</taxon>
        <taxon>Marasmiineae</taxon>
        <taxon>Physalacriaceae</taxon>
        <taxon>Armillaria</taxon>
    </lineage>
</organism>
<evidence type="ECO:0000313" key="2">
    <source>
        <dbReference type="Proteomes" id="UP000219338"/>
    </source>
</evidence>
<dbReference type="OrthoDB" id="2836151at2759"/>
<proteinExistence type="predicted"/>
<dbReference type="EMBL" id="FUEG01000009">
    <property type="protein sequence ID" value="SJL08129.1"/>
    <property type="molecule type" value="Genomic_DNA"/>
</dbReference>
<protein>
    <submittedName>
        <fullName evidence="1">Uncharacterized protein</fullName>
    </submittedName>
</protein>
<evidence type="ECO:0000313" key="1">
    <source>
        <dbReference type="EMBL" id="SJL08129.1"/>
    </source>
</evidence>
<dbReference type="OMA" id="RIDIWKA"/>
<reference evidence="2" key="1">
    <citation type="journal article" date="2017" name="Nat. Ecol. Evol.">
        <title>Genome expansion and lineage-specific genetic innovations in the forest pathogenic fungi Armillaria.</title>
        <authorList>
            <person name="Sipos G."/>
            <person name="Prasanna A.N."/>
            <person name="Walter M.C."/>
            <person name="O'Connor E."/>
            <person name="Balint B."/>
            <person name="Krizsan K."/>
            <person name="Kiss B."/>
            <person name="Hess J."/>
            <person name="Varga T."/>
            <person name="Slot J."/>
            <person name="Riley R."/>
            <person name="Boka B."/>
            <person name="Rigling D."/>
            <person name="Barry K."/>
            <person name="Lee J."/>
            <person name="Mihaltcheva S."/>
            <person name="LaButti K."/>
            <person name="Lipzen A."/>
            <person name="Waldron R."/>
            <person name="Moloney N.M."/>
            <person name="Sperisen C."/>
            <person name="Kredics L."/>
            <person name="Vagvoelgyi C."/>
            <person name="Patrignani A."/>
            <person name="Fitzpatrick D."/>
            <person name="Nagy I."/>
            <person name="Doyle S."/>
            <person name="Anderson J.B."/>
            <person name="Grigoriev I.V."/>
            <person name="Gueldener U."/>
            <person name="Muensterkoetter M."/>
            <person name="Nagy L.G."/>
        </authorList>
    </citation>
    <scope>NUCLEOTIDE SEQUENCE [LARGE SCALE GENOMIC DNA]</scope>
    <source>
        <strain evidence="2">C18/9</strain>
    </source>
</reference>